<feature type="transmembrane region" description="Helical" evidence="1">
    <location>
        <begin position="224"/>
        <end position="242"/>
    </location>
</feature>
<feature type="transmembrane region" description="Helical" evidence="1">
    <location>
        <begin position="193"/>
        <end position="212"/>
    </location>
</feature>
<evidence type="ECO:0000313" key="3">
    <source>
        <dbReference type="Proteomes" id="UP001633002"/>
    </source>
</evidence>
<keyword evidence="3" id="KW-1185">Reference proteome</keyword>
<accession>A0ABD3HNC6</accession>
<comment type="caution">
    <text evidence="2">The sequence shown here is derived from an EMBL/GenBank/DDBJ whole genome shotgun (WGS) entry which is preliminary data.</text>
</comment>
<keyword evidence="1" id="KW-0812">Transmembrane</keyword>
<dbReference type="EMBL" id="JBJQOH010000003">
    <property type="protein sequence ID" value="KAL3691884.1"/>
    <property type="molecule type" value="Genomic_DNA"/>
</dbReference>
<proteinExistence type="predicted"/>
<name>A0ABD3HNC6_9MARC</name>
<dbReference type="Proteomes" id="UP001633002">
    <property type="component" value="Unassembled WGS sequence"/>
</dbReference>
<organism evidence="2 3">
    <name type="scientific">Riccia sorocarpa</name>
    <dbReference type="NCBI Taxonomy" id="122646"/>
    <lineage>
        <taxon>Eukaryota</taxon>
        <taxon>Viridiplantae</taxon>
        <taxon>Streptophyta</taxon>
        <taxon>Embryophyta</taxon>
        <taxon>Marchantiophyta</taxon>
        <taxon>Marchantiopsida</taxon>
        <taxon>Marchantiidae</taxon>
        <taxon>Marchantiales</taxon>
        <taxon>Ricciaceae</taxon>
        <taxon>Riccia</taxon>
    </lineage>
</organism>
<evidence type="ECO:0008006" key="4">
    <source>
        <dbReference type="Google" id="ProtNLM"/>
    </source>
</evidence>
<sequence length="316" mass="36158">MPFISLARSLRGLVVLRYLLQVKLPFSLALVRLRAADLKALERLLASFLWGQGPDGRNKIVLVSWDKLALPLELGGTGVWCIRVFQKSLLAKLLEVYLLFREEQAFIILPSLFLRWSLDSTLQDWLALFGKLRAAGAHRRDNLFLWRILFKGFFMGARASLIGVSSADCKFCNLHMEDITHLFLLCPCKARDWMILASTFLFLRPLILMLLAGEPFPSVLRSALFFPKGLWLFTVVLLSSFLRTIWKQRCTYVYEDSFQVIPLQPTLALLGEKLLGQYIVAGRTRRRILAVALRKALEAHWLLPKSLETRIRTVLG</sequence>
<reference evidence="2 3" key="1">
    <citation type="submission" date="2024-09" db="EMBL/GenBank/DDBJ databases">
        <title>Chromosome-scale assembly of Riccia sorocarpa.</title>
        <authorList>
            <person name="Paukszto L."/>
        </authorList>
    </citation>
    <scope>NUCLEOTIDE SEQUENCE [LARGE SCALE GENOMIC DNA]</scope>
    <source>
        <strain evidence="2">LP-2024</strain>
        <tissue evidence="2">Aerial parts of the thallus</tissue>
    </source>
</reference>
<dbReference type="AlphaFoldDB" id="A0ABD3HNC6"/>
<keyword evidence="1" id="KW-0472">Membrane</keyword>
<evidence type="ECO:0000313" key="2">
    <source>
        <dbReference type="EMBL" id="KAL3691884.1"/>
    </source>
</evidence>
<protein>
    <recommendedName>
        <fullName evidence="4">Reverse transcriptase zinc-binding domain-containing protein</fullName>
    </recommendedName>
</protein>
<keyword evidence="1" id="KW-1133">Transmembrane helix</keyword>
<gene>
    <name evidence="2" type="ORF">R1sor_005535</name>
</gene>
<evidence type="ECO:0000256" key="1">
    <source>
        <dbReference type="SAM" id="Phobius"/>
    </source>
</evidence>